<dbReference type="STRING" id="1220535.IMCC14465_06040"/>
<dbReference type="AlphaFoldDB" id="J9DF86"/>
<dbReference type="PANTHER" id="PTHR41339">
    <property type="entry name" value="LIPL48"/>
    <property type="match status" value="1"/>
</dbReference>
<protein>
    <recommendedName>
        <fullName evidence="4">Lipoprotein</fullName>
    </recommendedName>
</protein>
<dbReference type="EMBL" id="ALYF01000003">
    <property type="protein sequence ID" value="EJW20808.1"/>
    <property type="molecule type" value="Genomic_DNA"/>
</dbReference>
<dbReference type="Proteomes" id="UP000004836">
    <property type="component" value="Unassembled WGS sequence"/>
</dbReference>
<sequence length="955" mass="98793">MPSFIHFRKFLMSAVIGLTVAACDGDSNTELASLGTVGPNPGAGGSSSGGSGGSGNSGGATANCETGLTQVTLSNGDEVCSISGVINADLTLSASNIYMLDGKVVVGENEAKDGTGGTNAVLTIPAGTKIIGKETPTSGVTSYLVVTRGSRLEATGTATQPIVFTSEQDHLRGRTSPIALNETETGEWGGLVVNGLATINKGTDCELAANVCEREGEGDSGLYGGNDDTDNSGTFKYMQVRYAGYAFTADNELNGIAFQGVGSGTTIEYVHVHNGADDGIEFFGGTANAKYIVVTGADDDSIDWTNGYRGYIQYAIVMQNANQANTDQGIEADSNSSDNDALPRARPVLSNVTLVGARPAESDIGILLREGTGAGIYNSVVSNFEHCWDIDGTATYTNSTTATGVTLKSVLFDCDASFKADTDAGEDDTAAGTGLAAKFAAGANNVEQASTLSNGFINGNNENSVTSVNVNTEETLTWFEFATYIGAVKSSSATDNWTLNWTYGINPTPACPTGTTAIGTTGCELTGVITDDMNLVSGLSYFLRGKVVIGADCGPDKDNELSTCDKAELTIDPGVSVYARENPLSYLVIARGSKLNSNGTASAPVTFTVEDDESRNLDSDTGLWGGLVINGRAPINKGTNCEVLTNLCERDGEGDSGKYGGNDAADDSGQIYYTVVKYAGFAFTADNELNGIAFEGVGSGTEVDYVQVHNGADDGIEFFGGTVNAKHLVVTGADDDSIDWTNGYVGNIQYAIVVQNGANQGNTDQGIEADSNSSNNDALPRAYPSLSNLTLVGSFPAATGAESDIGILLREGTGANIYNTVVVGFQDGIDIDGAATYANRDSGTTGINLKSVFIDTDTAFGDDTNAGENDTAAGFDLPTWFAAEDGNNDSTTSNSLTTLSGATTGQKRYINGAVENGIADTDPTALGAFFEDAGFVGAVQSSDNWTSGWTVWLND</sequence>
<organism evidence="2 3">
    <name type="scientific">alpha proteobacterium IMCC14465</name>
    <dbReference type="NCBI Taxonomy" id="1220535"/>
    <lineage>
        <taxon>Bacteria</taxon>
        <taxon>Pseudomonadati</taxon>
        <taxon>Pseudomonadota</taxon>
        <taxon>Alphaproteobacteria</taxon>
        <taxon>PS1 clade</taxon>
    </lineage>
</organism>
<proteinExistence type="predicted"/>
<evidence type="ECO:0000313" key="2">
    <source>
        <dbReference type="EMBL" id="EJW20808.1"/>
    </source>
</evidence>
<feature type="compositionally biased region" description="Gly residues" evidence="1">
    <location>
        <begin position="41"/>
        <end position="58"/>
    </location>
</feature>
<dbReference type="PANTHER" id="PTHR41339:SF1">
    <property type="entry name" value="SECRETED PROTEIN"/>
    <property type="match status" value="1"/>
</dbReference>
<dbReference type="OrthoDB" id="237393at2"/>
<dbReference type="SMART" id="SM00710">
    <property type="entry name" value="PbH1"/>
    <property type="match status" value="3"/>
</dbReference>
<dbReference type="InterPro" id="IPR006626">
    <property type="entry name" value="PbH1"/>
</dbReference>
<keyword evidence="3" id="KW-1185">Reference proteome</keyword>
<evidence type="ECO:0008006" key="4">
    <source>
        <dbReference type="Google" id="ProtNLM"/>
    </source>
</evidence>
<evidence type="ECO:0000313" key="3">
    <source>
        <dbReference type="Proteomes" id="UP000004836"/>
    </source>
</evidence>
<reference evidence="2 3" key="1">
    <citation type="journal article" date="2012" name="J. Bacteriol.">
        <title>Genome Sequence of Strain IMCC14465, Isolated from the East Sea, Belonging to the PS1 Clade of Alphaproteobacteria.</title>
        <authorList>
            <person name="Yang S.J."/>
            <person name="Kang I."/>
            <person name="Cho J.C."/>
        </authorList>
    </citation>
    <scope>NUCLEOTIDE SEQUENCE [LARGE SCALE GENOMIC DNA]</scope>
    <source>
        <strain evidence="2 3">IMCC14465</strain>
    </source>
</reference>
<gene>
    <name evidence="2" type="ORF">IMCC14465_06040</name>
</gene>
<comment type="caution">
    <text evidence="2">The sequence shown here is derived from an EMBL/GenBank/DDBJ whole genome shotgun (WGS) entry which is preliminary data.</text>
</comment>
<dbReference type="PATRIC" id="fig|1220535.3.peg.602"/>
<accession>J9DF86</accession>
<name>J9DF86_9PROT</name>
<dbReference type="eggNOG" id="COG2182">
    <property type="taxonomic scope" value="Bacteria"/>
</dbReference>
<feature type="region of interest" description="Disordered" evidence="1">
    <location>
        <begin position="33"/>
        <end position="59"/>
    </location>
</feature>
<evidence type="ECO:0000256" key="1">
    <source>
        <dbReference type="SAM" id="MobiDB-lite"/>
    </source>
</evidence>